<dbReference type="EMBL" id="CP039247">
    <property type="protein sequence ID" value="QCB28633.1"/>
    <property type="molecule type" value="Genomic_DNA"/>
</dbReference>
<gene>
    <name evidence="1" type="ORF">CENDO_06795</name>
</gene>
<accession>A0A4P7QGB6</accession>
<dbReference type="AlphaFoldDB" id="A0A4P7QGB6"/>
<dbReference type="SUPFAM" id="SSF55729">
    <property type="entry name" value="Acyl-CoA N-acyltransferases (Nat)"/>
    <property type="match status" value="1"/>
</dbReference>
<dbReference type="Proteomes" id="UP000296352">
    <property type="component" value="Chromosome"/>
</dbReference>
<name>A0A4P7QGB6_9CORY</name>
<keyword evidence="2" id="KW-1185">Reference proteome</keyword>
<organism evidence="1 2">
    <name type="scientific">Corynebacterium endometrii</name>
    <dbReference type="NCBI Taxonomy" id="2488819"/>
    <lineage>
        <taxon>Bacteria</taxon>
        <taxon>Bacillati</taxon>
        <taxon>Actinomycetota</taxon>
        <taxon>Actinomycetes</taxon>
        <taxon>Mycobacteriales</taxon>
        <taxon>Corynebacteriaceae</taxon>
        <taxon>Corynebacterium</taxon>
    </lineage>
</organism>
<evidence type="ECO:0000313" key="1">
    <source>
        <dbReference type="EMBL" id="QCB28633.1"/>
    </source>
</evidence>
<dbReference type="InterPro" id="IPR016181">
    <property type="entry name" value="Acyl_CoA_acyltransferase"/>
</dbReference>
<protein>
    <submittedName>
        <fullName evidence="1">Uncharacterized protein</fullName>
    </submittedName>
</protein>
<evidence type="ECO:0000313" key="2">
    <source>
        <dbReference type="Proteomes" id="UP000296352"/>
    </source>
</evidence>
<sequence length="364" mass="39726">MVNAGGWEPSDAVRTFVFMANLAAQEASGDPAASSSPERVVHRLKGSTESRTLLFGVVDGPAPLGEVSELGLPLIATINSEHAYDFVSFIHLSLPLIEEKENADIECVLDVDYLPMPGEALDAEGLEVARWTVAAAERLAVQLGRSILQTGILHPAGTPATHDPLAAVFAEAGYEHKHTEHQLQLKIPDSPAVPMLTNDLSIEVWPDYDIPDSYIDQVLELLTVASVDSIQGELSTEPICWTRQRLNEAHGRLRDRKAHTLMVALINRANDTVLSLTELGRHAVADPQVSEWTITVTRRDSRKRGFATLAKLGALAAVPRYWPNVTKSYCSVAEKEPAMNAIYRHLGACGISTSSAWEKRINQC</sequence>
<dbReference type="KEGG" id="cee:CENDO_06795"/>
<proteinExistence type="predicted"/>
<reference evidence="1 2" key="1">
    <citation type="submission" date="2019-04" db="EMBL/GenBank/DDBJ databases">
        <title>Corynebacterium endometrii sp. nov., isolated from the uterus of a cow with endometritis.</title>
        <authorList>
            <person name="Ballas P."/>
            <person name="Ruckert C."/>
            <person name="Wagener K."/>
            <person name="Drillich M."/>
            <person name="Kaempfer P."/>
            <person name="Busse H.-J."/>
            <person name="Ehling-Schulz M."/>
        </authorList>
    </citation>
    <scope>NUCLEOTIDE SEQUENCE [LARGE SCALE GENOMIC DNA]</scope>
    <source>
        <strain evidence="1 2">LMM-1653</strain>
    </source>
</reference>
<dbReference type="Gene3D" id="3.40.630.30">
    <property type="match status" value="1"/>
</dbReference>